<dbReference type="GO" id="GO:0005829">
    <property type="term" value="C:cytosol"/>
    <property type="evidence" value="ECO:0007669"/>
    <property type="project" value="TreeGrafter"/>
</dbReference>
<dbReference type="AlphaFoldDB" id="A0A644XFZ1"/>
<dbReference type="EMBL" id="VSSQ01002320">
    <property type="protein sequence ID" value="MPM14681.1"/>
    <property type="molecule type" value="Genomic_DNA"/>
</dbReference>
<dbReference type="InterPro" id="IPR001360">
    <property type="entry name" value="Glyco_hydro_1"/>
</dbReference>
<proteinExistence type="predicted"/>
<dbReference type="Pfam" id="PF00232">
    <property type="entry name" value="Glyco_hydro_1"/>
    <property type="match status" value="1"/>
</dbReference>
<organism evidence="2">
    <name type="scientific">bioreactor metagenome</name>
    <dbReference type="NCBI Taxonomy" id="1076179"/>
    <lineage>
        <taxon>unclassified sequences</taxon>
        <taxon>metagenomes</taxon>
        <taxon>ecological metagenomes</taxon>
    </lineage>
</organism>
<dbReference type="GO" id="GO:0008706">
    <property type="term" value="F:6-phospho-beta-glucosidase activity"/>
    <property type="evidence" value="ECO:0007669"/>
    <property type="project" value="UniProtKB-EC"/>
</dbReference>
<protein>
    <submittedName>
        <fullName evidence="2">Aryl-phospho-beta-D-glucosidase BglC</fullName>
        <ecNumber evidence="2">3.2.1.86</ecNumber>
    </submittedName>
</protein>
<gene>
    <name evidence="2" type="primary">bglC_2</name>
    <name evidence="2" type="ORF">SDC9_61045</name>
</gene>
<evidence type="ECO:0000313" key="2">
    <source>
        <dbReference type="EMBL" id="MPM14681.1"/>
    </source>
</evidence>
<evidence type="ECO:0000256" key="1">
    <source>
        <dbReference type="ARBA" id="ARBA00023295"/>
    </source>
</evidence>
<name>A0A644XFZ1_9ZZZZ</name>
<dbReference type="SUPFAM" id="SSF51445">
    <property type="entry name" value="(Trans)glycosidases"/>
    <property type="match status" value="1"/>
</dbReference>
<keyword evidence="2" id="KW-0378">Hydrolase</keyword>
<dbReference type="EC" id="3.2.1.86" evidence="2"/>
<dbReference type="Gene3D" id="3.20.20.80">
    <property type="entry name" value="Glycosidases"/>
    <property type="match status" value="1"/>
</dbReference>
<reference evidence="2" key="1">
    <citation type="submission" date="2019-08" db="EMBL/GenBank/DDBJ databases">
        <authorList>
            <person name="Kucharzyk K."/>
            <person name="Murdoch R.W."/>
            <person name="Higgins S."/>
            <person name="Loffler F."/>
        </authorList>
    </citation>
    <scope>NUCLEOTIDE SEQUENCE</scope>
</reference>
<comment type="caution">
    <text evidence="2">The sequence shown here is derived from an EMBL/GenBank/DDBJ whole genome shotgun (WGS) entry which is preliminary data.</text>
</comment>
<dbReference type="InterPro" id="IPR017853">
    <property type="entry name" value="GH"/>
</dbReference>
<keyword evidence="1 2" id="KW-0326">Glycosidase</keyword>
<dbReference type="PANTHER" id="PTHR10353">
    <property type="entry name" value="GLYCOSYL HYDROLASE"/>
    <property type="match status" value="1"/>
</dbReference>
<accession>A0A644XFZ1</accession>
<dbReference type="GO" id="GO:0016052">
    <property type="term" value="P:carbohydrate catabolic process"/>
    <property type="evidence" value="ECO:0007669"/>
    <property type="project" value="TreeGrafter"/>
</dbReference>
<dbReference type="PANTHER" id="PTHR10353:SF122">
    <property type="entry name" value="6-PHOSPHO-BETA-GLUCOSIDASE ASCB-RELATED"/>
    <property type="match status" value="1"/>
</dbReference>
<sequence>MNLAVTDGADVFGYCTWSAIDLISTHQGFRKRYGFVYVNREDFDLKDLKRYRKDSFYWYKGVIASNGEKLEG</sequence>